<reference evidence="1 2" key="1">
    <citation type="submission" date="2020-03" db="EMBL/GenBank/DDBJ databases">
        <title>Whole genome shotgun sequence of Phytohabitans rumicis NBRC 108638.</title>
        <authorList>
            <person name="Komaki H."/>
            <person name="Tamura T."/>
        </authorList>
    </citation>
    <scope>NUCLEOTIDE SEQUENCE [LARGE SCALE GENOMIC DNA]</scope>
    <source>
        <strain evidence="1 2">NBRC 108638</strain>
    </source>
</reference>
<evidence type="ECO:0000313" key="1">
    <source>
        <dbReference type="EMBL" id="GFJ91150.1"/>
    </source>
</evidence>
<organism evidence="1 2">
    <name type="scientific">Phytohabitans rumicis</name>
    <dbReference type="NCBI Taxonomy" id="1076125"/>
    <lineage>
        <taxon>Bacteria</taxon>
        <taxon>Bacillati</taxon>
        <taxon>Actinomycetota</taxon>
        <taxon>Actinomycetes</taxon>
        <taxon>Micromonosporales</taxon>
        <taxon>Micromonosporaceae</taxon>
    </lineage>
</organism>
<protein>
    <submittedName>
        <fullName evidence="1">Uncharacterized protein</fullName>
    </submittedName>
</protein>
<dbReference type="Proteomes" id="UP000482960">
    <property type="component" value="Unassembled WGS sequence"/>
</dbReference>
<keyword evidence="2" id="KW-1185">Reference proteome</keyword>
<proteinExistence type="predicted"/>
<reference evidence="1 2" key="2">
    <citation type="submission" date="2020-03" db="EMBL/GenBank/DDBJ databases">
        <authorList>
            <person name="Ichikawa N."/>
            <person name="Kimura A."/>
            <person name="Kitahashi Y."/>
            <person name="Uohara A."/>
        </authorList>
    </citation>
    <scope>NUCLEOTIDE SEQUENCE [LARGE SCALE GENOMIC DNA]</scope>
    <source>
        <strain evidence="1 2">NBRC 108638</strain>
    </source>
</reference>
<dbReference type="EMBL" id="BLPG01000001">
    <property type="protein sequence ID" value="GFJ91150.1"/>
    <property type="molecule type" value="Genomic_DNA"/>
</dbReference>
<comment type="caution">
    <text evidence="1">The sequence shown here is derived from an EMBL/GenBank/DDBJ whole genome shotgun (WGS) entry which is preliminary data.</text>
</comment>
<evidence type="ECO:0000313" key="2">
    <source>
        <dbReference type="Proteomes" id="UP000482960"/>
    </source>
</evidence>
<dbReference type="AlphaFoldDB" id="A0A6V8L6B0"/>
<accession>A0A6V8L6B0</accession>
<sequence length="173" mass="17992">MPSQFASGDPTSGGRVAAPAYPPYEWELLTRLPARVIVAATSAEPDGPRRTVAEGLAGLEAIAAGRAFDSDLVRAVVAAIYAESEDDRPVAEEFTDRAAGLAEVLGACREVAGVLAARADPADSAAYRQWVQLIAARVCGASRTGGLLGMGGEQVTPAERRFLDDLAIALALR</sequence>
<dbReference type="RefSeq" id="WP_173078314.1">
    <property type="nucleotide sequence ID" value="NZ_BAABJB010000010.1"/>
</dbReference>
<gene>
    <name evidence="1" type="ORF">Prum_047920</name>
</gene>
<name>A0A6V8L6B0_9ACTN</name>